<organism evidence="2 3">
    <name type="scientific">Cystobacter fuscus (strain ATCC 25194 / DSM 2262 / NBRC 100088 / M29)</name>
    <dbReference type="NCBI Taxonomy" id="1242864"/>
    <lineage>
        <taxon>Bacteria</taxon>
        <taxon>Pseudomonadati</taxon>
        <taxon>Myxococcota</taxon>
        <taxon>Myxococcia</taxon>
        <taxon>Myxococcales</taxon>
        <taxon>Cystobacterineae</taxon>
        <taxon>Archangiaceae</taxon>
        <taxon>Cystobacter</taxon>
    </lineage>
</organism>
<dbReference type="OrthoDB" id="5490327at2"/>
<name>S9QIL2_CYSF2</name>
<protein>
    <submittedName>
        <fullName evidence="2">Uncharacterized protein</fullName>
    </submittedName>
</protein>
<sequence length="885" mass="97294">MTQHWKLTGRGGSSNFILVLKKDRALLASYPAAPLATLRPLLDYWLAHAQEQKILRAIDEAVSKALFPSVPVTQPTVAQLKNRLLNSFQFGRLFASEFKYATKQLEEIVLVSLKNVPTWLQGEALQLEVARRVGKLQREDALALIRSGKVPDLANLQNPGTGSISVALSASQYALLVRSADLRSGRGSPAPMADKTSTLRRIKPGTRGFIINKDGSHLRTVPYELDRNAPFAVKGVLPPGTPVVVIGHHPQKPEWLHVSTCVQRTLVHGYVQHFRVTTELPEPTATLHYVQQGERLEPIAARCYRQGIEPGRDLRFYENVILYVNEQYHQKGVRRVDGDVQLVAGEFIWLVSVDFANRLEKVVKSGSITGGLFARVRQMMHSLGDILASVQMAPDHVREVFIGEYGKAVLEHLPVIIGTVVLFLSLECLSAVLAVSPTGVGQLAAALIQLGLAAFGAEGLVQAGVAATKYAMLWLRTAWTAQGNPQRLAEASRYFLHMLASIAMAALGFLGMKGNLTKGLSLAKNVRITPPQIEWMAVQGSHGGTVAVPVFKRGSITTTREVPVAPKLQVASEAGAESEAAAAKTKTTSSKETPAKNPPKEVPLTDRPLSDAKLEQLMEKVQNWEGIKDLVGRRVPKPGTSEFTRFEGKLKQAGYQLVKDSEGQLGYVRRLSGKAKGNEYAQLTMTEKGLIALKTGEGTRISVYSRYRKNFLELVRKEHGEVACAEAAARISQGKSQLHHLIPDGVAQKNPLIREAYERLNNYTIDRGSNMIDMPSAVEHVDDGIYVHLGNHKNYSNHVDDLLTKELNGLTQGGKILQRDVKLELIERAIKKVEDKLRNQIKNGGLPDKVVKELIEDGIHVEVKGKPVYKLAMLKFRAEGTELIA</sequence>
<dbReference type="AlphaFoldDB" id="S9QIL2"/>
<comment type="caution">
    <text evidence="2">The sequence shown here is derived from an EMBL/GenBank/DDBJ whole genome shotgun (WGS) entry which is preliminary data.</text>
</comment>
<dbReference type="Proteomes" id="UP000011682">
    <property type="component" value="Unassembled WGS sequence"/>
</dbReference>
<gene>
    <name evidence="2" type="ORF">D187_007655</name>
</gene>
<evidence type="ECO:0000313" key="3">
    <source>
        <dbReference type="Proteomes" id="UP000011682"/>
    </source>
</evidence>
<reference evidence="2" key="1">
    <citation type="submission" date="2013-05" db="EMBL/GenBank/DDBJ databases">
        <title>Genome assembly of Cystobacter fuscus DSM 2262.</title>
        <authorList>
            <person name="Sharma G."/>
            <person name="Khatri I."/>
            <person name="Kaur C."/>
            <person name="Mayilraj S."/>
            <person name="Subramanian S."/>
        </authorList>
    </citation>
    <scope>NUCLEOTIDE SEQUENCE [LARGE SCALE GENOMIC DNA]</scope>
    <source>
        <strain evidence="2">DSM 2262</strain>
    </source>
</reference>
<feature type="compositionally biased region" description="Low complexity" evidence="1">
    <location>
        <begin position="571"/>
        <end position="592"/>
    </location>
</feature>
<dbReference type="InterPro" id="IPR032871">
    <property type="entry name" value="AHH_dom_containing"/>
</dbReference>
<dbReference type="Pfam" id="PF14412">
    <property type="entry name" value="AHH"/>
    <property type="match status" value="1"/>
</dbReference>
<keyword evidence="3" id="KW-1185">Reference proteome</keyword>
<dbReference type="RefSeq" id="WP_002625271.1">
    <property type="nucleotide sequence ID" value="NZ_ANAH02000066.1"/>
</dbReference>
<feature type="region of interest" description="Disordered" evidence="1">
    <location>
        <begin position="568"/>
        <end position="607"/>
    </location>
</feature>
<proteinExistence type="predicted"/>
<dbReference type="eggNOG" id="COG3103">
    <property type="taxonomic scope" value="Bacteria"/>
</dbReference>
<evidence type="ECO:0000256" key="1">
    <source>
        <dbReference type="SAM" id="MobiDB-lite"/>
    </source>
</evidence>
<dbReference type="EMBL" id="ANAH02000066">
    <property type="protein sequence ID" value="EPX56313.1"/>
    <property type="molecule type" value="Genomic_DNA"/>
</dbReference>
<accession>S9QIL2</accession>
<evidence type="ECO:0000313" key="2">
    <source>
        <dbReference type="EMBL" id="EPX56313.1"/>
    </source>
</evidence>